<sequence length="367" mass="36890">MPWYKAGTVSVVLNSNAVIGTGTAFIANSRVGDAFRGPDGAWYEVTNIASDTALSLSPNYQGATNAAGTYALAPMQGYVKESADALRAIVNTYGAKLAVLGTASAADLTTSATDTTAGRAMKVGCCGIGLTTALVNVDAELASGVYQTASSGGGTYPAGFGNGSVIVSQRNAAPYRGHQILTSDGDGRMWRRANNGAWTSWIELVYAGANSTITSLSGLSTALSVAQGGTGNTTGTAAKLAPSAIVGPVSQASGVPTGAIFETGSNANGRYTKFADGTLICSVTLGVTFQNVSNIGTTWTFPVVPTAITFLAANLTGVLGTTKAVTTVAAFARSATGASLSAFSLGQFAGGDTSGVGMDGFLIGRWF</sequence>
<comment type="caution">
    <text evidence="1">The sequence shown here is derived from an EMBL/GenBank/DDBJ whole genome shotgun (WGS) entry which is preliminary data.</text>
</comment>
<dbReference type="eggNOG" id="ENOG503345H">
    <property type="taxonomic scope" value="Bacteria"/>
</dbReference>
<accession>A0A059KT80</accession>
<name>A0A059KT80_9PSED</name>
<reference evidence="1 2" key="1">
    <citation type="submission" date="2013-12" db="EMBL/GenBank/DDBJ databases">
        <authorList>
            <person name="Formusa P.A."/>
            <person name="Habash M."/>
            <person name="Lee H."/>
            <person name="Trevors J.T."/>
        </authorList>
    </citation>
    <scope>NUCLEOTIDE SEQUENCE [LARGE SCALE GENOMIC DNA]</scope>
    <source>
        <strain evidence="1 2">PD30</strain>
    </source>
</reference>
<organism evidence="1 2">
    <name type="scientific">Pseudomonas mandelii PD30</name>
    <dbReference type="NCBI Taxonomy" id="1419583"/>
    <lineage>
        <taxon>Bacteria</taxon>
        <taxon>Pseudomonadati</taxon>
        <taxon>Pseudomonadota</taxon>
        <taxon>Gammaproteobacteria</taxon>
        <taxon>Pseudomonadales</taxon>
        <taxon>Pseudomonadaceae</taxon>
        <taxon>Pseudomonas</taxon>
    </lineage>
</organism>
<evidence type="ECO:0000313" key="2">
    <source>
        <dbReference type="Proteomes" id="UP000026739"/>
    </source>
</evidence>
<dbReference type="CDD" id="cd19958">
    <property type="entry name" value="pyocin_knob"/>
    <property type="match status" value="1"/>
</dbReference>
<evidence type="ECO:0000313" key="1">
    <source>
        <dbReference type="EMBL" id="KDD65298.1"/>
    </source>
</evidence>
<dbReference type="RefSeq" id="WP_050482882.1">
    <property type="nucleotide sequence ID" value="NZ_AZQQ01000109.1"/>
</dbReference>
<gene>
    <name evidence="1" type="ORF">V466_28935</name>
</gene>
<dbReference type="EMBL" id="AZQQ01000109">
    <property type="protein sequence ID" value="KDD65298.1"/>
    <property type="molecule type" value="Genomic_DNA"/>
</dbReference>
<dbReference type="Proteomes" id="UP000026739">
    <property type="component" value="Unassembled WGS sequence"/>
</dbReference>
<protein>
    <submittedName>
        <fullName evidence="1">Tail fiber protein</fullName>
    </submittedName>
</protein>
<proteinExistence type="predicted"/>
<dbReference type="AlphaFoldDB" id="A0A059KT80"/>